<comment type="caution">
    <text evidence="1">The sequence shown here is derived from an EMBL/GenBank/DDBJ whole genome shotgun (WGS) entry which is preliminary data.</text>
</comment>
<evidence type="ECO:0000313" key="2">
    <source>
        <dbReference type="Proteomes" id="UP000178835"/>
    </source>
</evidence>
<dbReference type="EMBL" id="MHOH01000011">
    <property type="protein sequence ID" value="OGZ60839.1"/>
    <property type="molecule type" value="Genomic_DNA"/>
</dbReference>
<dbReference type="Gene3D" id="1.20.120.330">
    <property type="entry name" value="Nucleotidyltransferases domain 2"/>
    <property type="match status" value="1"/>
</dbReference>
<reference evidence="1 2" key="1">
    <citation type="journal article" date="2016" name="Nat. Commun.">
        <title>Thousands of microbial genomes shed light on interconnected biogeochemical processes in an aquifer system.</title>
        <authorList>
            <person name="Anantharaman K."/>
            <person name="Brown C.T."/>
            <person name="Hug L.A."/>
            <person name="Sharon I."/>
            <person name="Castelle C.J."/>
            <person name="Probst A.J."/>
            <person name="Thomas B.C."/>
            <person name="Singh A."/>
            <person name="Wilkins M.J."/>
            <person name="Karaoz U."/>
            <person name="Brodie E.L."/>
            <person name="Williams K.H."/>
            <person name="Hubbard S.S."/>
            <person name="Banfield J.F."/>
        </authorList>
    </citation>
    <scope>NUCLEOTIDE SEQUENCE [LARGE SCALE GENOMIC DNA]</scope>
</reference>
<dbReference type="AlphaFoldDB" id="A0A1G2HEM3"/>
<evidence type="ECO:0000313" key="1">
    <source>
        <dbReference type="EMBL" id="OGZ60839.1"/>
    </source>
</evidence>
<organism evidence="1 2">
    <name type="scientific">Candidatus Spechtbacteria bacterium RIFCSPLOWO2_01_FULL_43_12</name>
    <dbReference type="NCBI Taxonomy" id="1802162"/>
    <lineage>
        <taxon>Bacteria</taxon>
        <taxon>Candidatus Spechtiibacteriota</taxon>
    </lineage>
</organism>
<dbReference type="Proteomes" id="UP000178835">
    <property type="component" value="Unassembled WGS sequence"/>
</dbReference>
<protein>
    <recommendedName>
        <fullName evidence="3">HEPN domain-containing protein</fullName>
    </recommendedName>
</protein>
<gene>
    <name evidence="1" type="ORF">A2919_02190</name>
</gene>
<proteinExistence type="predicted"/>
<sequence>MIFKKQKFSPQEIENFFKSAKEDFSIAGKNKEPKVIFEFSYDTLIKCALAVCAANGLRITAKTGHHIELIRKLSEFLNNKDVNAIGNEMRMKRNQNLYDAIFMVSEKETKDYLKWIEQILGQVEDYISEAGLR</sequence>
<accession>A0A1G2HEM3</accession>
<name>A0A1G2HEM3_9BACT</name>
<evidence type="ECO:0008006" key="3">
    <source>
        <dbReference type="Google" id="ProtNLM"/>
    </source>
</evidence>